<dbReference type="AlphaFoldDB" id="A0ABC8UWJ0"/>
<dbReference type="Proteomes" id="UP001642360">
    <property type="component" value="Unassembled WGS sequence"/>
</dbReference>
<proteinExistence type="predicted"/>
<organism evidence="1 2">
    <name type="scientific">Ilex paraguariensis</name>
    <name type="common">yerba mate</name>
    <dbReference type="NCBI Taxonomy" id="185542"/>
    <lineage>
        <taxon>Eukaryota</taxon>
        <taxon>Viridiplantae</taxon>
        <taxon>Streptophyta</taxon>
        <taxon>Embryophyta</taxon>
        <taxon>Tracheophyta</taxon>
        <taxon>Spermatophyta</taxon>
        <taxon>Magnoliopsida</taxon>
        <taxon>eudicotyledons</taxon>
        <taxon>Gunneridae</taxon>
        <taxon>Pentapetalae</taxon>
        <taxon>asterids</taxon>
        <taxon>campanulids</taxon>
        <taxon>Aquifoliales</taxon>
        <taxon>Aquifoliaceae</taxon>
        <taxon>Ilex</taxon>
    </lineage>
</organism>
<gene>
    <name evidence="1" type="ORF">ILEXP_LOCUS55819</name>
</gene>
<protein>
    <submittedName>
        <fullName evidence="1">Uncharacterized protein</fullName>
    </submittedName>
</protein>
<reference evidence="1 2" key="1">
    <citation type="submission" date="2024-02" db="EMBL/GenBank/DDBJ databases">
        <authorList>
            <person name="Vignale AGUSTIN F."/>
            <person name="Sosa J E."/>
            <person name="Modenutti C."/>
        </authorList>
    </citation>
    <scope>NUCLEOTIDE SEQUENCE [LARGE SCALE GENOMIC DNA]</scope>
</reference>
<dbReference type="EMBL" id="CAUOFW020009302">
    <property type="protein sequence ID" value="CAK9185420.1"/>
    <property type="molecule type" value="Genomic_DNA"/>
</dbReference>
<sequence length="88" mass="10266">MPATGRVLLLQDQSRLPNARIRMPAVSRHDLQQMVREHAAKCKDEGVRSELQAVIWDQSMWLFCFGDWRVLSDWTADWRLLLGCVVEK</sequence>
<name>A0ABC8UWJ0_9AQUA</name>
<accession>A0ABC8UWJ0</accession>
<comment type="caution">
    <text evidence="1">The sequence shown here is derived from an EMBL/GenBank/DDBJ whole genome shotgun (WGS) entry which is preliminary data.</text>
</comment>
<keyword evidence="2" id="KW-1185">Reference proteome</keyword>
<evidence type="ECO:0000313" key="2">
    <source>
        <dbReference type="Proteomes" id="UP001642360"/>
    </source>
</evidence>
<evidence type="ECO:0000313" key="1">
    <source>
        <dbReference type="EMBL" id="CAK9185420.1"/>
    </source>
</evidence>